<accession>A0A072VL14</accession>
<dbReference type="GO" id="GO:0003677">
    <property type="term" value="F:DNA binding"/>
    <property type="evidence" value="ECO:0007669"/>
    <property type="project" value="UniProtKB-KW"/>
</dbReference>
<dbReference type="SUPFAM" id="SSF47113">
    <property type="entry name" value="Histone-fold"/>
    <property type="match status" value="1"/>
</dbReference>
<keyword evidence="5" id="KW-1185">Reference proteome</keyword>
<dbReference type="AlphaFoldDB" id="A0A072VL14"/>
<sequence>MRRFCLVPKVSRYDFYEYIICQQFLVNIMNIYLATKVFRLVGNAAHDNRKTRIIPRHMLLVIRINEELEKLHAGVTIAHGGVLLDINHVLLFMKTKKCCNCYQDII</sequence>
<evidence type="ECO:0000313" key="4">
    <source>
        <dbReference type="EnsemblPlants" id="KEH42507"/>
    </source>
</evidence>
<reference evidence="4" key="3">
    <citation type="submission" date="2015-04" db="UniProtKB">
        <authorList>
            <consortium name="EnsemblPlants"/>
        </authorList>
    </citation>
    <scope>IDENTIFICATION</scope>
    <source>
        <strain evidence="4">cv. Jemalong A17</strain>
    </source>
</reference>
<dbReference type="GO" id="GO:0030527">
    <property type="term" value="F:structural constituent of chromatin"/>
    <property type="evidence" value="ECO:0000318"/>
    <property type="project" value="GO_Central"/>
</dbReference>
<keyword evidence="1" id="KW-0544">Nucleosome core</keyword>
<comment type="subcellular location">
    <subcellularLocation>
        <location evidence="1">Nucleus</location>
    </subcellularLocation>
</comment>
<evidence type="ECO:0000256" key="1">
    <source>
        <dbReference type="RuleBase" id="RU003767"/>
    </source>
</evidence>
<dbReference type="GO" id="GO:0005634">
    <property type="term" value="C:nucleus"/>
    <property type="evidence" value="ECO:0000318"/>
    <property type="project" value="GO_Central"/>
</dbReference>
<feature type="domain" description="Histone H2A C-terminal" evidence="2">
    <location>
        <begin position="66"/>
        <end position="97"/>
    </location>
</feature>
<proteinExistence type="inferred from homology"/>
<gene>
    <name evidence="3" type="ordered locus">MTR_1g069770</name>
</gene>
<protein>
    <recommendedName>
        <fullName evidence="1">Histone H2A</fullName>
    </recommendedName>
</protein>
<organism evidence="3 5">
    <name type="scientific">Medicago truncatula</name>
    <name type="common">Barrel medic</name>
    <name type="synonym">Medicago tribuloides</name>
    <dbReference type="NCBI Taxonomy" id="3880"/>
    <lineage>
        <taxon>Eukaryota</taxon>
        <taxon>Viridiplantae</taxon>
        <taxon>Streptophyta</taxon>
        <taxon>Embryophyta</taxon>
        <taxon>Tracheophyta</taxon>
        <taxon>Spermatophyta</taxon>
        <taxon>Magnoliopsida</taxon>
        <taxon>eudicotyledons</taxon>
        <taxon>Gunneridae</taxon>
        <taxon>Pentapetalae</taxon>
        <taxon>rosids</taxon>
        <taxon>fabids</taxon>
        <taxon>Fabales</taxon>
        <taxon>Fabaceae</taxon>
        <taxon>Papilionoideae</taxon>
        <taxon>50 kb inversion clade</taxon>
        <taxon>NPAAA clade</taxon>
        <taxon>Hologalegina</taxon>
        <taxon>IRL clade</taxon>
        <taxon>Trifolieae</taxon>
        <taxon>Medicago</taxon>
    </lineage>
</organism>
<dbReference type="GO" id="GO:0031507">
    <property type="term" value="P:heterochromatin formation"/>
    <property type="evidence" value="ECO:0000318"/>
    <property type="project" value="GO_Central"/>
</dbReference>
<reference evidence="3 5" key="2">
    <citation type="journal article" date="2014" name="BMC Genomics">
        <title>An improved genome release (version Mt4.0) for the model legume Medicago truncatula.</title>
        <authorList>
            <person name="Tang H."/>
            <person name="Krishnakumar V."/>
            <person name="Bidwell S."/>
            <person name="Rosen B."/>
            <person name="Chan A."/>
            <person name="Zhou S."/>
            <person name="Gentzbittel L."/>
            <person name="Childs K.L."/>
            <person name="Yandell M."/>
            <person name="Gundlach H."/>
            <person name="Mayer K.F."/>
            <person name="Schwartz D.C."/>
            <person name="Town C.D."/>
        </authorList>
    </citation>
    <scope>GENOME REANNOTATION</scope>
    <source>
        <strain evidence="3">A17</strain>
        <strain evidence="4 5">cv. Jemalong A17</strain>
    </source>
</reference>
<keyword evidence="1" id="KW-0158">Chromosome</keyword>
<reference evidence="3 5" key="1">
    <citation type="journal article" date="2011" name="Nature">
        <title>The Medicago genome provides insight into the evolution of rhizobial symbioses.</title>
        <authorList>
            <person name="Young N.D."/>
            <person name="Debelle F."/>
            <person name="Oldroyd G.E."/>
            <person name="Geurts R."/>
            <person name="Cannon S.B."/>
            <person name="Udvardi M.K."/>
            <person name="Benedito V.A."/>
            <person name="Mayer K.F."/>
            <person name="Gouzy J."/>
            <person name="Schoof H."/>
            <person name="Van de Peer Y."/>
            <person name="Proost S."/>
            <person name="Cook D.R."/>
            <person name="Meyers B.C."/>
            <person name="Spannagl M."/>
            <person name="Cheung F."/>
            <person name="De Mita S."/>
            <person name="Krishnakumar V."/>
            <person name="Gundlach H."/>
            <person name="Zhou S."/>
            <person name="Mudge J."/>
            <person name="Bharti A.K."/>
            <person name="Murray J.D."/>
            <person name="Naoumkina M.A."/>
            <person name="Rosen B."/>
            <person name="Silverstein K.A."/>
            <person name="Tang H."/>
            <person name="Rombauts S."/>
            <person name="Zhao P.X."/>
            <person name="Zhou P."/>
            <person name="Barbe V."/>
            <person name="Bardou P."/>
            <person name="Bechner M."/>
            <person name="Bellec A."/>
            <person name="Berger A."/>
            <person name="Berges H."/>
            <person name="Bidwell S."/>
            <person name="Bisseling T."/>
            <person name="Choisne N."/>
            <person name="Couloux A."/>
            <person name="Denny R."/>
            <person name="Deshpande S."/>
            <person name="Dai X."/>
            <person name="Doyle J.J."/>
            <person name="Dudez A.M."/>
            <person name="Farmer A.D."/>
            <person name="Fouteau S."/>
            <person name="Franken C."/>
            <person name="Gibelin C."/>
            <person name="Gish J."/>
            <person name="Goldstein S."/>
            <person name="Gonzalez A.J."/>
            <person name="Green P.J."/>
            <person name="Hallab A."/>
            <person name="Hartog M."/>
            <person name="Hua A."/>
            <person name="Humphray S.J."/>
            <person name="Jeong D.H."/>
            <person name="Jing Y."/>
            <person name="Jocker A."/>
            <person name="Kenton S.M."/>
            <person name="Kim D.J."/>
            <person name="Klee K."/>
            <person name="Lai H."/>
            <person name="Lang C."/>
            <person name="Lin S."/>
            <person name="Macmil S.L."/>
            <person name="Magdelenat G."/>
            <person name="Matthews L."/>
            <person name="McCorrison J."/>
            <person name="Monaghan E.L."/>
            <person name="Mun J.H."/>
            <person name="Najar F.Z."/>
            <person name="Nicholson C."/>
            <person name="Noirot C."/>
            <person name="O'Bleness M."/>
            <person name="Paule C.R."/>
            <person name="Poulain J."/>
            <person name="Prion F."/>
            <person name="Qin B."/>
            <person name="Qu C."/>
            <person name="Retzel E.F."/>
            <person name="Riddle C."/>
            <person name="Sallet E."/>
            <person name="Samain S."/>
            <person name="Samson N."/>
            <person name="Sanders I."/>
            <person name="Saurat O."/>
            <person name="Scarpelli C."/>
            <person name="Schiex T."/>
            <person name="Segurens B."/>
            <person name="Severin A.J."/>
            <person name="Sherrier D.J."/>
            <person name="Shi R."/>
            <person name="Sims S."/>
            <person name="Singer S.R."/>
            <person name="Sinharoy S."/>
            <person name="Sterck L."/>
            <person name="Viollet A."/>
            <person name="Wang B.B."/>
            <person name="Wang K."/>
            <person name="Wang M."/>
            <person name="Wang X."/>
            <person name="Warfsmann J."/>
            <person name="Weissenbach J."/>
            <person name="White D.D."/>
            <person name="White J.D."/>
            <person name="Wiley G.B."/>
            <person name="Wincker P."/>
            <person name="Xing Y."/>
            <person name="Yang L."/>
            <person name="Yao Z."/>
            <person name="Ying F."/>
            <person name="Zhai J."/>
            <person name="Zhou L."/>
            <person name="Zuber A."/>
            <person name="Denarie J."/>
            <person name="Dixon R.A."/>
            <person name="May G.D."/>
            <person name="Schwartz D.C."/>
            <person name="Rogers J."/>
            <person name="Quetier F."/>
            <person name="Town C.D."/>
            <person name="Roe B.A."/>
        </authorList>
    </citation>
    <scope>NUCLEOTIDE SEQUENCE [LARGE SCALE GENOMIC DNA]</scope>
    <source>
        <strain evidence="3">A17</strain>
        <strain evidence="4 5">cv. Jemalong A17</strain>
    </source>
</reference>
<evidence type="ECO:0000259" key="2">
    <source>
        <dbReference type="Pfam" id="PF16211"/>
    </source>
</evidence>
<dbReference type="EnsemblPlants" id="KEH42507">
    <property type="protein sequence ID" value="KEH42507"/>
    <property type="gene ID" value="MTR_1g069770"/>
</dbReference>
<dbReference type="GO" id="GO:0046982">
    <property type="term" value="F:protein heterodimerization activity"/>
    <property type="evidence" value="ECO:0007669"/>
    <property type="project" value="InterPro"/>
</dbReference>
<dbReference type="PANTHER" id="PTHR23430">
    <property type="entry name" value="HISTONE H2A"/>
    <property type="match status" value="1"/>
</dbReference>
<name>A0A072VL14_MEDTR</name>
<dbReference type="InterPro" id="IPR002119">
    <property type="entry name" value="Histone_H2A"/>
</dbReference>
<evidence type="ECO:0000313" key="5">
    <source>
        <dbReference type="Proteomes" id="UP000002051"/>
    </source>
</evidence>
<dbReference type="Pfam" id="PF16211">
    <property type="entry name" value="Histone_H2A_C"/>
    <property type="match status" value="1"/>
</dbReference>
<dbReference type="SMART" id="SM00414">
    <property type="entry name" value="H2A"/>
    <property type="match status" value="1"/>
</dbReference>
<dbReference type="PRINTS" id="PR00620">
    <property type="entry name" value="HISTONEH2A"/>
</dbReference>
<dbReference type="STRING" id="3880.A0A072VL14"/>
<keyword evidence="1" id="KW-0539">Nucleus</keyword>
<dbReference type="EMBL" id="CM001217">
    <property type="protein sequence ID" value="KEH42507.1"/>
    <property type="molecule type" value="Genomic_DNA"/>
</dbReference>
<dbReference type="InterPro" id="IPR009072">
    <property type="entry name" value="Histone-fold"/>
</dbReference>
<comment type="subunit">
    <text evidence="1">The nucleosome is a histone octamer containing two molecules each of H2A, H2B, H3 and H4 assembled in one H3-H4 heterotetramer and two H2A-H2B heterodimers. The octamer wraps approximately 147 bp of DNA.</text>
</comment>
<dbReference type="InterPro" id="IPR032454">
    <property type="entry name" value="Histone_H2A_C"/>
</dbReference>
<dbReference type="Gene3D" id="1.10.20.10">
    <property type="entry name" value="Histone, subunit A"/>
    <property type="match status" value="1"/>
</dbReference>
<evidence type="ECO:0000313" key="3">
    <source>
        <dbReference type="EMBL" id="KEH42507.1"/>
    </source>
</evidence>
<keyword evidence="1" id="KW-0238">DNA-binding</keyword>
<comment type="similarity">
    <text evidence="1">Belongs to the histone H2A family.</text>
</comment>
<dbReference type="Proteomes" id="UP000002051">
    <property type="component" value="Unassembled WGS sequence"/>
</dbReference>
<dbReference type="GO" id="GO:0000786">
    <property type="term" value="C:nucleosome"/>
    <property type="evidence" value="ECO:0000318"/>
    <property type="project" value="GO_Central"/>
</dbReference>
<dbReference type="HOGENOM" id="CLU_2227087_0_0_1"/>